<feature type="compositionally biased region" description="Low complexity" evidence="2">
    <location>
        <begin position="214"/>
        <end position="234"/>
    </location>
</feature>
<reference evidence="4" key="1">
    <citation type="submission" date="2021-11" db="EMBL/GenBank/DDBJ databases">
        <authorList>
            <person name="Schell T."/>
        </authorList>
    </citation>
    <scope>NUCLEOTIDE SEQUENCE</scope>
    <source>
        <strain evidence="4">M5</strain>
    </source>
</reference>
<sequence length="507" mass="52883">MAAATSLQMHLQHSPRKKNFGYEETIRLLELWTHYTNGGTHPELGKGHRTGRLWLVISERMKAMNYNRGPEECKVRVGNLRAKYTKLKRGYLSGEGVPDWPYYPVLAKFLEGRTEFGDSYDAGSHSYTEPEARPGASHHHPGMFLSMSMEEPNEPLACNVDGGGGRRGVVGGLGGGSSRSNDDDSSVSMPESGSSAGSEHNDAPPNGHMAGPMGPSDLPHGLGGHHPPLLGPSGLKRRPVSPVDDPRRPAKRPKHGTSTMLLSLMQAMLKIEEEHLKLQQERAASEAAMMQAVTAFFSNMTQMFGGHMPSFSSKPEVQNNNSAASQGGAGGSGTTAGSSGLHSGGVGAQQGGNNNNQASGSKTPSNPSSSCSNSPAYSHSYSNPPMVGNSGMNKMHGMVDGPNAATNMGSASAGHHYPYGGMNQPSPSPSSAGQMASPASYPLSPAYQQGVVNTMMGAGNSGTGGGGGGWYNNGSSGKGAASSNAPMAVHPFSSDILGIPKSRHDTM</sequence>
<dbReference type="InterPro" id="IPR044822">
    <property type="entry name" value="Myb_DNA-bind_4"/>
</dbReference>
<evidence type="ECO:0000256" key="1">
    <source>
        <dbReference type="SAM" id="Coils"/>
    </source>
</evidence>
<evidence type="ECO:0000313" key="5">
    <source>
        <dbReference type="Proteomes" id="UP000789390"/>
    </source>
</evidence>
<feature type="region of interest" description="Disordered" evidence="2">
    <location>
        <begin position="121"/>
        <end position="258"/>
    </location>
</feature>
<dbReference type="Gene3D" id="1.10.10.60">
    <property type="entry name" value="Homeodomain-like"/>
    <property type="match status" value="1"/>
</dbReference>
<feature type="compositionally biased region" description="Polar residues" evidence="2">
    <location>
        <begin position="423"/>
        <end position="434"/>
    </location>
</feature>
<feature type="compositionally biased region" description="Gly residues" evidence="2">
    <location>
        <begin position="161"/>
        <end position="177"/>
    </location>
</feature>
<protein>
    <recommendedName>
        <fullName evidence="3">Myb/SANT-like DNA-binding domain-containing protein</fullName>
    </recommendedName>
</protein>
<dbReference type="GO" id="GO:0016604">
    <property type="term" value="C:nuclear body"/>
    <property type="evidence" value="ECO:0007669"/>
    <property type="project" value="TreeGrafter"/>
</dbReference>
<dbReference type="EMBL" id="CAKKLH010000030">
    <property type="protein sequence ID" value="CAH0100024.1"/>
    <property type="molecule type" value="Genomic_DNA"/>
</dbReference>
<feature type="compositionally biased region" description="Polar residues" evidence="2">
    <location>
        <begin position="310"/>
        <end position="321"/>
    </location>
</feature>
<feature type="region of interest" description="Disordered" evidence="2">
    <location>
        <begin position="307"/>
        <end position="395"/>
    </location>
</feature>
<evidence type="ECO:0000256" key="2">
    <source>
        <dbReference type="SAM" id="MobiDB-lite"/>
    </source>
</evidence>
<feature type="domain" description="Myb/SANT-like DNA-binding" evidence="3">
    <location>
        <begin position="18"/>
        <end position="108"/>
    </location>
</feature>
<dbReference type="InterPro" id="IPR026095">
    <property type="entry name" value="Myb/SANT-like_DNA-bd_dom_prot"/>
</dbReference>
<dbReference type="OrthoDB" id="691673at2759"/>
<evidence type="ECO:0000313" key="4">
    <source>
        <dbReference type="EMBL" id="CAH0100024.1"/>
    </source>
</evidence>
<feature type="region of interest" description="Disordered" evidence="2">
    <location>
        <begin position="415"/>
        <end position="438"/>
    </location>
</feature>
<gene>
    <name evidence="4" type="ORF">DGAL_LOCUS2197</name>
</gene>
<evidence type="ECO:0000259" key="3">
    <source>
        <dbReference type="Pfam" id="PF13837"/>
    </source>
</evidence>
<feature type="coiled-coil region" evidence="1">
    <location>
        <begin position="261"/>
        <end position="288"/>
    </location>
</feature>
<comment type="caution">
    <text evidence="4">The sequence shown here is derived from an EMBL/GenBank/DDBJ whole genome shotgun (WGS) entry which is preliminary data.</text>
</comment>
<dbReference type="PANTHER" id="PTHR22666:SF3">
    <property type="entry name" value="MYB_SANT-LIKE DNA-BINDING DOMAIN-CONTAINING PROTEIN 1"/>
    <property type="match status" value="1"/>
</dbReference>
<organism evidence="4 5">
    <name type="scientific">Daphnia galeata</name>
    <dbReference type="NCBI Taxonomy" id="27404"/>
    <lineage>
        <taxon>Eukaryota</taxon>
        <taxon>Metazoa</taxon>
        <taxon>Ecdysozoa</taxon>
        <taxon>Arthropoda</taxon>
        <taxon>Crustacea</taxon>
        <taxon>Branchiopoda</taxon>
        <taxon>Diplostraca</taxon>
        <taxon>Cladocera</taxon>
        <taxon>Anomopoda</taxon>
        <taxon>Daphniidae</taxon>
        <taxon>Daphnia</taxon>
    </lineage>
</organism>
<proteinExistence type="predicted"/>
<keyword evidence="1" id="KW-0175">Coiled coil</keyword>
<accession>A0A8J2RAA4</accession>
<dbReference type="Pfam" id="PF13837">
    <property type="entry name" value="Myb_DNA-bind_4"/>
    <property type="match status" value="1"/>
</dbReference>
<dbReference type="Proteomes" id="UP000789390">
    <property type="component" value="Unassembled WGS sequence"/>
</dbReference>
<feature type="compositionally biased region" description="Polar residues" evidence="2">
    <location>
        <begin position="189"/>
        <end position="198"/>
    </location>
</feature>
<keyword evidence="5" id="KW-1185">Reference proteome</keyword>
<dbReference type="PANTHER" id="PTHR22666">
    <property type="entry name" value="MYB_SANT-LIKE DNA-BINDING DOMAIN-CONTAINING PROTEIN 1"/>
    <property type="match status" value="1"/>
</dbReference>
<name>A0A8J2RAA4_9CRUS</name>
<feature type="compositionally biased region" description="Low complexity" evidence="2">
    <location>
        <begin position="351"/>
        <end position="385"/>
    </location>
</feature>
<dbReference type="GO" id="GO:0045893">
    <property type="term" value="P:positive regulation of DNA-templated transcription"/>
    <property type="evidence" value="ECO:0007669"/>
    <property type="project" value="TreeGrafter"/>
</dbReference>
<dbReference type="AlphaFoldDB" id="A0A8J2RAA4"/>